<keyword evidence="2" id="KW-1185">Reference proteome</keyword>
<reference evidence="1 2" key="1">
    <citation type="submission" date="2019-02" db="EMBL/GenBank/DDBJ databases">
        <title>Genome sequencing of the rare red list fungi Antrodiella citrinella (Flaviporus citrinellus).</title>
        <authorList>
            <person name="Buettner E."/>
            <person name="Kellner H."/>
        </authorList>
    </citation>
    <scope>NUCLEOTIDE SEQUENCE [LARGE SCALE GENOMIC DNA]</scope>
    <source>
        <strain evidence="1 2">DSM 108506</strain>
    </source>
</reference>
<dbReference type="InterPro" id="IPR032675">
    <property type="entry name" value="LRR_dom_sf"/>
</dbReference>
<dbReference type="AlphaFoldDB" id="A0A4S4MRT3"/>
<dbReference type="Gene3D" id="3.80.10.10">
    <property type="entry name" value="Ribonuclease Inhibitor"/>
    <property type="match status" value="1"/>
</dbReference>
<organism evidence="1 2">
    <name type="scientific">Antrodiella citrinella</name>
    <dbReference type="NCBI Taxonomy" id="2447956"/>
    <lineage>
        <taxon>Eukaryota</taxon>
        <taxon>Fungi</taxon>
        <taxon>Dikarya</taxon>
        <taxon>Basidiomycota</taxon>
        <taxon>Agaricomycotina</taxon>
        <taxon>Agaricomycetes</taxon>
        <taxon>Polyporales</taxon>
        <taxon>Steccherinaceae</taxon>
        <taxon>Antrodiella</taxon>
    </lineage>
</organism>
<dbReference type="OrthoDB" id="5297217at2759"/>
<evidence type="ECO:0008006" key="3">
    <source>
        <dbReference type="Google" id="ProtNLM"/>
    </source>
</evidence>
<protein>
    <recommendedName>
        <fullName evidence="3">F-box domain-containing protein</fullName>
    </recommendedName>
</protein>
<dbReference type="Proteomes" id="UP000308730">
    <property type="component" value="Unassembled WGS sequence"/>
</dbReference>
<proteinExistence type="predicted"/>
<sequence length="339" mass="38672">MRVKVFQRKELVQDLDNKYKALRLCCNLRSFSSGWVYIYLPNDDSNSTEISDNLDILLTLPVRTLPVRTRAGIAEKAWTRLTQFTRLQSSDVQSMNMECPLFPGRADNLRDSLTSCSWQLSGSRITRQDEELALLSALRNLRHVQIRRPNAFAFSVLEALPNLESMDTQYTATRTETSTRPFTASLEHLTIQTDVPIGSLAAHLWKLIMQLVPKCSLESFEIRTSTTRIGVTSDFVRELTEIHGATLKSFSVGYMYMDASDIAHLCKICPKLEYLACSVHALHYLYVTLDQYSLGDDPYIKTEVAKAWMLRESSRLRIIQIYEVFYEVSCAELSISVPT</sequence>
<comment type="caution">
    <text evidence="1">The sequence shown here is derived from an EMBL/GenBank/DDBJ whole genome shotgun (WGS) entry which is preliminary data.</text>
</comment>
<accession>A0A4S4MRT3</accession>
<gene>
    <name evidence="1" type="ORF">EUX98_g6379</name>
</gene>
<evidence type="ECO:0000313" key="2">
    <source>
        <dbReference type="Proteomes" id="UP000308730"/>
    </source>
</evidence>
<evidence type="ECO:0000313" key="1">
    <source>
        <dbReference type="EMBL" id="THH27811.1"/>
    </source>
</evidence>
<name>A0A4S4MRT3_9APHY</name>
<dbReference type="EMBL" id="SGPM01000223">
    <property type="protein sequence ID" value="THH27811.1"/>
    <property type="molecule type" value="Genomic_DNA"/>
</dbReference>